<dbReference type="Proteomes" id="UP001162162">
    <property type="component" value="Unassembled WGS sequence"/>
</dbReference>
<dbReference type="PANTHER" id="PTHR46511">
    <property type="entry name" value="MORN REPEAT-CONTAINING PROTEIN 3"/>
    <property type="match status" value="1"/>
</dbReference>
<organism evidence="6 7">
    <name type="scientific">Aromia moschata</name>
    <dbReference type="NCBI Taxonomy" id="1265417"/>
    <lineage>
        <taxon>Eukaryota</taxon>
        <taxon>Metazoa</taxon>
        <taxon>Ecdysozoa</taxon>
        <taxon>Arthropoda</taxon>
        <taxon>Hexapoda</taxon>
        <taxon>Insecta</taxon>
        <taxon>Pterygota</taxon>
        <taxon>Neoptera</taxon>
        <taxon>Endopterygota</taxon>
        <taxon>Coleoptera</taxon>
        <taxon>Polyphaga</taxon>
        <taxon>Cucujiformia</taxon>
        <taxon>Chrysomeloidea</taxon>
        <taxon>Cerambycidae</taxon>
        <taxon>Cerambycinae</taxon>
        <taxon>Callichromatini</taxon>
        <taxon>Aromia</taxon>
    </lineage>
</organism>
<dbReference type="InterPro" id="IPR052472">
    <property type="entry name" value="MORN3"/>
</dbReference>
<comment type="subcellular location">
    <subcellularLocation>
        <location evidence="1">Cytoplasmic vesicle</location>
        <location evidence="1">Secretory vesicle</location>
        <location evidence="1">Acrosome</location>
    </subcellularLocation>
</comment>
<keyword evidence="2" id="KW-0677">Repeat</keyword>
<protein>
    <recommendedName>
        <fullName evidence="4">MORN repeat-containing protein 3</fullName>
    </recommendedName>
</protein>
<reference evidence="6" key="1">
    <citation type="journal article" date="2023" name="Insect Mol. Biol.">
        <title>Genome sequencing provides insights into the evolution of gene families encoding plant cell wall-degrading enzymes in longhorned beetles.</title>
        <authorList>
            <person name="Shin N.R."/>
            <person name="Okamura Y."/>
            <person name="Kirsch R."/>
            <person name="Pauchet Y."/>
        </authorList>
    </citation>
    <scope>NUCLEOTIDE SEQUENCE</scope>
    <source>
        <strain evidence="6">AMC_N1</strain>
    </source>
</reference>
<sequence>KGVILTKNKDLYEGDVEQNYRHGFGVLAYELPEYKVFSLSYRGDWKNGRMEGFGVRIYNDGSFYIGHWKCNKRHGHGRMWYADKSFYDGDWVKDVRQGLGLLVRKDTNRYEGEWYCDMKNGKGRFFFLTTGVIQDGIWYNDYCVYSCFYNVPYRQTATKPTINPIPKVSKLL</sequence>
<evidence type="ECO:0000256" key="2">
    <source>
        <dbReference type="ARBA" id="ARBA00022737"/>
    </source>
</evidence>
<evidence type="ECO:0000313" key="6">
    <source>
        <dbReference type="EMBL" id="KAJ8952817.1"/>
    </source>
</evidence>
<dbReference type="PANTHER" id="PTHR46511:SF1">
    <property type="entry name" value="MORN REPEAT-CONTAINING PROTEIN 3"/>
    <property type="match status" value="1"/>
</dbReference>
<keyword evidence="3" id="KW-0968">Cytoplasmic vesicle</keyword>
<evidence type="ECO:0000256" key="4">
    <source>
        <dbReference type="ARBA" id="ARBA00039854"/>
    </source>
</evidence>
<evidence type="ECO:0000256" key="5">
    <source>
        <dbReference type="ARBA" id="ARBA00045851"/>
    </source>
</evidence>
<evidence type="ECO:0000313" key="7">
    <source>
        <dbReference type="Proteomes" id="UP001162162"/>
    </source>
</evidence>
<dbReference type="AlphaFoldDB" id="A0AAV8YNF4"/>
<accession>A0AAV8YNF4</accession>
<evidence type="ECO:0000256" key="3">
    <source>
        <dbReference type="ARBA" id="ARBA00023329"/>
    </source>
</evidence>
<dbReference type="SUPFAM" id="SSF82185">
    <property type="entry name" value="Histone H3 K4-specific methyltransferase SET7/9 N-terminal domain"/>
    <property type="match status" value="1"/>
</dbReference>
<dbReference type="InterPro" id="IPR003409">
    <property type="entry name" value="MORN"/>
</dbReference>
<keyword evidence="7" id="KW-1185">Reference proteome</keyword>
<proteinExistence type="predicted"/>
<dbReference type="SMART" id="SM00698">
    <property type="entry name" value="MORN"/>
    <property type="match status" value="5"/>
</dbReference>
<evidence type="ECO:0000256" key="1">
    <source>
        <dbReference type="ARBA" id="ARBA00004218"/>
    </source>
</evidence>
<feature type="non-terminal residue" evidence="6">
    <location>
        <position position="1"/>
    </location>
</feature>
<gene>
    <name evidence="6" type="ORF">NQ318_008138</name>
</gene>
<dbReference type="EMBL" id="JAPWTK010000064">
    <property type="protein sequence ID" value="KAJ8952817.1"/>
    <property type="molecule type" value="Genomic_DNA"/>
</dbReference>
<name>A0AAV8YNF4_9CUCU</name>
<dbReference type="GO" id="GO:0001669">
    <property type="term" value="C:acrosomal vesicle"/>
    <property type="evidence" value="ECO:0007669"/>
    <property type="project" value="UniProtKB-SubCell"/>
</dbReference>
<dbReference type="Gene3D" id="2.20.110.10">
    <property type="entry name" value="Histone H3 K4-specific methyltransferase SET7/9 N-terminal domain"/>
    <property type="match status" value="2"/>
</dbReference>
<comment type="caution">
    <text evidence="6">The sequence shown here is derived from an EMBL/GenBank/DDBJ whole genome shotgun (WGS) entry which is preliminary data.</text>
</comment>
<dbReference type="Pfam" id="PF02493">
    <property type="entry name" value="MORN"/>
    <property type="match status" value="5"/>
</dbReference>
<comment type="function">
    <text evidence="5">Assembles a suppression complex (suppresome) by tethering SIRT1 and MDM2 to regulate composite modifications of p53/TP53. Confers both deacetylation-mediated functional inactivation, by SIRT1, and ubiquitination-dependent degradation, by MDM2, of p53/TP53, promoting a proliferative and cell survival behaviors. May play a role in the regulation of spermatogenesis.</text>
</comment>